<evidence type="ECO:0000256" key="1">
    <source>
        <dbReference type="SAM" id="MobiDB-lite"/>
    </source>
</evidence>
<dbReference type="EMBL" id="CADCWL010000019">
    <property type="protein sequence ID" value="CAA9547067.1"/>
    <property type="molecule type" value="Genomic_DNA"/>
</dbReference>
<gene>
    <name evidence="2" type="ORF">AVDCRST_MAG19-452</name>
</gene>
<feature type="region of interest" description="Disordered" evidence="1">
    <location>
        <begin position="1"/>
        <end position="42"/>
    </location>
</feature>
<evidence type="ECO:0000313" key="2">
    <source>
        <dbReference type="EMBL" id="CAA9547067.1"/>
    </source>
</evidence>
<reference evidence="2" key="1">
    <citation type="submission" date="2020-02" db="EMBL/GenBank/DDBJ databases">
        <authorList>
            <person name="Meier V. D."/>
        </authorList>
    </citation>
    <scope>NUCLEOTIDE SEQUENCE</scope>
    <source>
        <strain evidence="2">AVDCRST_MAG19</strain>
    </source>
</reference>
<dbReference type="AlphaFoldDB" id="A0A6J4UFG7"/>
<name>A0A6J4UFG7_9BACT</name>
<feature type="non-terminal residue" evidence="2">
    <location>
        <position position="42"/>
    </location>
</feature>
<protein>
    <submittedName>
        <fullName evidence="2">Uncharacterized protein</fullName>
    </submittedName>
</protein>
<sequence length="42" mass="4341">WLTPPPITTSSDVRAAPSDKTSSAHGAFDPGWGGSATPTRCR</sequence>
<proteinExistence type="predicted"/>
<feature type="non-terminal residue" evidence="2">
    <location>
        <position position="1"/>
    </location>
</feature>
<accession>A0A6J4UFG7</accession>
<organism evidence="2">
    <name type="scientific">uncultured Thermomicrobiales bacterium</name>
    <dbReference type="NCBI Taxonomy" id="1645740"/>
    <lineage>
        <taxon>Bacteria</taxon>
        <taxon>Pseudomonadati</taxon>
        <taxon>Thermomicrobiota</taxon>
        <taxon>Thermomicrobia</taxon>
        <taxon>Thermomicrobiales</taxon>
        <taxon>environmental samples</taxon>
    </lineage>
</organism>